<comment type="caution">
    <text evidence="2">The sequence shown here is derived from an EMBL/GenBank/DDBJ whole genome shotgun (WGS) entry which is preliminary data.</text>
</comment>
<organism evidence="2 3">
    <name type="scientific">Mucuna pruriens</name>
    <name type="common">Velvet bean</name>
    <name type="synonym">Dolichos pruriens</name>
    <dbReference type="NCBI Taxonomy" id="157652"/>
    <lineage>
        <taxon>Eukaryota</taxon>
        <taxon>Viridiplantae</taxon>
        <taxon>Streptophyta</taxon>
        <taxon>Embryophyta</taxon>
        <taxon>Tracheophyta</taxon>
        <taxon>Spermatophyta</taxon>
        <taxon>Magnoliopsida</taxon>
        <taxon>eudicotyledons</taxon>
        <taxon>Gunneridae</taxon>
        <taxon>Pentapetalae</taxon>
        <taxon>rosids</taxon>
        <taxon>fabids</taxon>
        <taxon>Fabales</taxon>
        <taxon>Fabaceae</taxon>
        <taxon>Papilionoideae</taxon>
        <taxon>50 kb inversion clade</taxon>
        <taxon>NPAAA clade</taxon>
        <taxon>indigoferoid/millettioid clade</taxon>
        <taxon>Phaseoleae</taxon>
        <taxon>Mucuna</taxon>
    </lineage>
</organism>
<dbReference type="AlphaFoldDB" id="A0A371G0F9"/>
<dbReference type="PANTHER" id="PTHR33223">
    <property type="entry name" value="CCHC-TYPE DOMAIN-CONTAINING PROTEIN"/>
    <property type="match status" value="1"/>
</dbReference>
<dbReference type="Pfam" id="PF03732">
    <property type="entry name" value="Retrotrans_gag"/>
    <property type="match status" value="1"/>
</dbReference>
<name>A0A371G0F9_MUCPR</name>
<reference evidence="2" key="1">
    <citation type="submission" date="2018-05" db="EMBL/GenBank/DDBJ databases">
        <title>Draft genome of Mucuna pruriens seed.</title>
        <authorList>
            <person name="Nnadi N.E."/>
            <person name="Vos R."/>
            <person name="Hasami M.H."/>
            <person name="Devisetty U.K."/>
            <person name="Aguiy J.C."/>
        </authorList>
    </citation>
    <scope>NUCLEOTIDE SEQUENCE [LARGE SCALE GENOMIC DNA]</scope>
    <source>
        <strain evidence="2">JCA_2017</strain>
    </source>
</reference>
<keyword evidence="3" id="KW-1185">Reference proteome</keyword>
<feature type="domain" description="Retrotransposon gag" evidence="1">
    <location>
        <begin position="110"/>
        <end position="171"/>
    </location>
</feature>
<dbReference type="PANTHER" id="PTHR33223:SF3">
    <property type="match status" value="1"/>
</dbReference>
<protein>
    <recommendedName>
        <fullName evidence="1">Retrotransposon gag domain-containing protein</fullName>
    </recommendedName>
</protein>
<evidence type="ECO:0000259" key="1">
    <source>
        <dbReference type="Pfam" id="PF03732"/>
    </source>
</evidence>
<dbReference type="EMBL" id="QJKJ01007241">
    <property type="protein sequence ID" value="RDX83813.1"/>
    <property type="molecule type" value="Genomic_DNA"/>
</dbReference>
<accession>A0A371G0F9</accession>
<dbReference type="Proteomes" id="UP000257109">
    <property type="component" value="Unassembled WGS sequence"/>
</dbReference>
<evidence type="ECO:0000313" key="2">
    <source>
        <dbReference type="EMBL" id="RDX83813.1"/>
    </source>
</evidence>
<gene>
    <name evidence="2" type="ORF">CR513_35223</name>
</gene>
<sequence length="388" mass="43947">MAYDQAGEHRKFQLQELDELRLEAYENARNYKQKERLPYRLESVAIQLKIEAHSRWDGPFVITNIFPHGAVQLKNEHTNNTFQVNGHQIKPFHEGPTPTINDIEIISLAFPFSLDGATKDWLYLQPALLNTWGDMKRMFLEMFFPASRTATIKKEIYGIRQQSGETLHEYFYDGDNNQETTNYVPPVHIIKLYFYEGLLMMDRSMIDATSGGALMDKTPAVVRHLIFNLAGPSQSQMVNEIGAASNLRMENQLSELTYLVRQLAIGQHQPNLAAKVCGICTSIEHPTNVCPMLQETESDQPESVGAICAYQYGKQPYQNRPLAWKTTNLVRTESRALCSSEIRTYTEHTTFPIAESVISSTTFPTTAVENAPSRQFPISKGPDEATCS</sequence>
<feature type="non-terminal residue" evidence="2">
    <location>
        <position position="1"/>
    </location>
</feature>
<evidence type="ECO:0000313" key="3">
    <source>
        <dbReference type="Proteomes" id="UP000257109"/>
    </source>
</evidence>
<dbReference type="InterPro" id="IPR005162">
    <property type="entry name" value="Retrotrans_gag_dom"/>
</dbReference>
<proteinExistence type="predicted"/>